<dbReference type="Proteomes" id="UP000282759">
    <property type="component" value="Unassembled WGS sequence"/>
</dbReference>
<accession>A0A3S2XYW4</accession>
<name>A0A3S2XYW4_9SPHI</name>
<keyword evidence="1" id="KW-0645">Protease</keyword>
<evidence type="ECO:0000313" key="1">
    <source>
        <dbReference type="EMBL" id="RVT98227.1"/>
    </source>
</evidence>
<dbReference type="InterPro" id="IPR043741">
    <property type="entry name" value="DUF5686"/>
</dbReference>
<keyword evidence="2" id="KW-1185">Reference proteome</keyword>
<dbReference type="InterPro" id="IPR008969">
    <property type="entry name" value="CarboxyPept-like_regulatory"/>
</dbReference>
<dbReference type="AlphaFoldDB" id="A0A3S2XYW4"/>
<dbReference type="SUPFAM" id="SSF49464">
    <property type="entry name" value="Carboxypeptidase regulatory domain-like"/>
    <property type="match status" value="1"/>
</dbReference>
<evidence type="ECO:0000313" key="2">
    <source>
        <dbReference type="Proteomes" id="UP000282759"/>
    </source>
</evidence>
<dbReference type="Pfam" id="PF18939">
    <property type="entry name" value="DUF5686"/>
    <property type="match status" value="1"/>
</dbReference>
<dbReference type="OrthoDB" id="983143at2"/>
<dbReference type="GO" id="GO:0004180">
    <property type="term" value="F:carboxypeptidase activity"/>
    <property type="evidence" value="ECO:0007669"/>
    <property type="project" value="UniProtKB-KW"/>
</dbReference>
<sequence length="903" mass="103637">MSAPCGEVMMRSLLYNPASSIAASSCCNTGCNVLYIRGQCLLTGRNYALSAIIKTLALNICLSEENIFAPSVISSCDMTRYFLLIFSVLCANIVSAQQYLLSGRITDANNQPVPFTSVYIRNSTYGTSANESGRYQFKLSPGEYNLIYRFVGYKEKTLHVTISDHDEVLNVQLQDEVFTLRQVTVTGKRTDTPGMDIMREVIKKREFYLNQVKGYKCAVYIKGVQRLLKAPKELMGKEVARVLDLDSNGRGILYQSESLSEYNYEHPGKVREITIASKVAGQNTTFSYNKASDLQLNLYENLFIINGLSSRAFVTPAADNAFKHYRFVLEGTFIANGKTIDKIKVIPRAKYGQAFQGNIYIVHDDWRIYGADLMLTNKSNAINLIDTLKISQQYVPVTDEVWMPVSVHFDFGGNVLGFKFAGYYVGVYNNYKINPQFEPGFFNGEILHVDTASNKKDSTYWANTRPIPLTLQEARDYVKKDSVFETQNNDKYKDSVQRANNKFNPLSYLVFTHETEYWRTKQSLLLPPLYRVIFYNTVEGYGIDFRPRFIKSYENLNQVDITPAFHYGFASKMLSLNVTANFTYDPLNAGKIYTSFGTDVLDLNNVGTRSLLFNTISSLIYENNYVKYYRSKFGLVGYQRELSNGLLWNINLSYSNRRQLYNVSFNHIRDVKNKDYTSNNPLAPVEAPADDRSFLFPDHNALTLVTSLTYNFNQRYMTRPTGKIYVPSKYPTLQLNYRKGINKIFGSDVDYDFLSLDVSQDNIPLGLYGTSSFKITGGQFFNRKTLYFMDYNHFLGNVGLTFDPTYVGSFHFLPFYEFSTNRAFLEAHYFHNFSGVFFNKIGFLRKFKLEEVVGANYLNAVGRRNYYELYAGIKKYFFRIDYGISFAENRKYIQGIRLYYGIR</sequence>
<dbReference type="EMBL" id="SACK01000009">
    <property type="protein sequence ID" value="RVT98227.1"/>
    <property type="molecule type" value="Genomic_DNA"/>
</dbReference>
<keyword evidence="1" id="KW-0121">Carboxypeptidase</keyword>
<keyword evidence="1" id="KW-0378">Hydrolase</keyword>
<protein>
    <submittedName>
        <fullName evidence="1">Carboxypeptidase-like regulatory domain-containing protein</fullName>
    </submittedName>
</protein>
<organism evidence="1 2">
    <name type="scientific">Mucilaginibacter limnophilus</name>
    <dbReference type="NCBI Taxonomy" id="1932778"/>
    <lineage>
        <taxon>Bacteria</taxon>
        <taxon>Pseudomonadati</taxon>
        <taxon>Bacteroidota</taxon>
        <taxon>Sphingobacteriia</taxon>
        <taxon>Sphingobacteriales</taxon>
        <taxon>Sphingobacteriaceae</taxon>
        <taxon>Mucilaginibacter</taxon>
    </lineage>
</organism>
<reference evidence="1 2" key="1">
    <citation type="submission" date="2019-01" db="EMBL/GenBank/DDBJ databases">
        <authorList>
            <person name="Chen W.-M."/>
        </authorList>
    </citation>
    <scope>NUCLEOTIDE SEQUENCE [LARGE SCALE GENOMIC DNA]</scope>
    <source>
        <strain evidence="1 2">YBJ-36</strain>
    </source>
</reference>
<gene>
    <name evidence="1" type="ORF">EOD41_17805</name>
</gene>
<dbReference type="Gene3D" id="2.60.40.1120">
    <property type="entry name" value="Carboxypeptidase-like, regulatory domain"/>
    <property type="match status" value="1"/>
</dbReference>
<proteinExistence type="predicted"/>
<comment type="caution">
    <text evidence="1">The sequence shown here is derived from an EMBL/GenBank/DDBJ whole genome shotgun (WGS) entry which is preliminary data.</text>
</comment>
<dbReference type="Pfam" id="PF13715">
    <property type="entry name" value="CarbopepD_reg_2"/>
    <property type="match status" value="1"/>
</dbReference>